<evidence type="ECO:0000313" key="1">
    <source>
        <dbReference type="Proteomes" id="UP000887579"/>
    </source>
</evidence>
<dbReference type="Proteomes" id="UP000887579">
    <property type="component" value="Unplaced"/>
</dbReference>
<dbReference type="WBParaSite" id="ES5_v2.g301.t1">
    <property type="protein sequence ID" value="ES5_v2.g301.t1"/>
    <property type="gene ID" value="ES5_v2.g301"/>
</dbReference>
<protein>
    <submittedName>
        <fullName evidence="2">Uncharacterized protein</fullName>
    </submittedName>
</protein>
<name>A0AC34GK48_9BILA</name>
<proteinExistence type="predicted"/>
<reference evidence="2" key="1">
    <citation type="submission" date="2022-11" db="UniProtKB">
        <authorList>
            <consortium name="WormBaseParasite"/>
        </authorList>
    </citation>
    <scope>IDENTIFICATION</scope>
</reference>
<organism evidence="1 2">
    <name type="scientific">Panagrolaimus sp. ES5</name>
    <dbReference type="NCBI Taxonomy" id="591445"/>
    <lineage>
        <taxon>Eukaryota</taxon>
        <taxon>Metazoa</taxon>
        <taxon>Ecdysozoa</taxon>
        <taxon>Nematoda</taxon>
        <taxon>Chromadorea</taxon>
        <taxon>Rhabditida</taxon>
        <taxon>Tylenchina</taxon>
        <taxon>Panagrolaimomorpha</taxon>
        <taxon>Panagrolaimoidea</taxon>
        <taxon>Panagrolaimidae</taxon>
        <taxon>Panagrolaimus</taxon>
    </lineage>
</organism>
<sequence length="309" mass="36284">MLHIKTSKKPDLIVNNPASVILSCQRFRNKSRCQSIECKIDLLKLDDVLLKRLDNFLTSYQSFSLLISCKKLNFFTIGKITLNQTDTHRFSITDKDWDDDLTFYKSSRDLNLLIKQPQILSHILHSRTKQFRPRKLVIKSSELPWYFIKEISVSTTHLELENSVITELPKFSQFLRFFNYARMLSLPCQVIEQSRLWLNYIANWNNVQSAINIDIVVNGIDFNFDIEKLYRFFKGRTSCVIKATIILQSFTPLTNVRHAIDNHLSEKFLQVKYNHIPSYYLKLILKAGSYGKQKLIYRNSVTKQMNNIS</sequence>
<evidence type="ECO:0000313" key="2">
    <source>
        <dbReference type="WBParaSite" id="ES5_v2.g301.t1"/>
    </source>
</evidence>
<accession>A0AC34GK48</accession>